<evidence type="ECO:0000313" key="2">
    <source>
        <dbReference type="EMBL" id="ADT71675.1"/>
    </source>
</evidence>
<feature type="region of interest" description="Disordered" evidence="1">
    <location>
        <begin position="67"/>
        <end position="89"/>
    </location>
</feature>
<name>E7BQU9_MYCCN</name>
<dbReference type="AlphaFoldDB" id="E7BQU9"/>
<dbReference type="EMBL" id="GU174751">
    <property type="protein sequence ID" value="ADT71675.1"/>
    <property type="molecule type" value="Genomic_DNA"/>
</dbReference>
<evidence type="ECO:0000256" key="1">
    <source>
        <dbReference type="SAM" id="MobiDB-lite"/>
    </source>
</evidence>
<reference evidence="2" key="1">
    <citation type="journal article" date="2011" name="Environ. Microbiol. Rep.">
        <title>Untangling the multiple monooxygenases of Mycobacterium chubuense strain NBB4, a versatile hydrocarbon degrader.</title>
        <authorList>
            <person name="Coleman N.V."/>
            <person name="Yau S."/>
            <person name="Wilson N.L."/>
            <person name="Nolan L.M."/>
            <person name="Migocki M.D."/>
            <person name="Ly M.A."/>
            <person name="Crossett B."/>
            <person name="Holmes A.J."/>
        </authorList>
    </citation>
    <scope>NUCLEOTIDE SEQUENCE</scope>
    <source>
        <strain evidence="2">NBB4</strain>
    </source>
</reference>
<protein>
    <submittedName>
        <fullName evidence="2">Uncharacterized protein</fullName>
    </submittedName>
</protein>
<accession>E7BQU9</accession>
<proteinExistence type="predicted"/>
<organism evidence="2">
    <name type="scientific">Mycolicibacterium chubuense (strain NBB4)</name>
    <name type="common">Mycobacterium chubuense</name>
    <dbReference type="NCBI Taxonomy" id="710421"/>
    <lineage>
        <taxon>Bacteria</taxon>
        <taxon>Bacillati</taxon>
        <taxon>Actinomycetota</taxon>
        <taxon>Actinomycetes</taxon>
        <taxon>Mycobacteriales</taxon>
        <taxon>Mycobacteriaceae</taxon>
        <taxon>Mycolicibacterium</taxon>
    </lineage>
</organism>
<sequence length="89" mass="9911">MTTGRPPRGHRRPHRCLGRRWQRCSPRRSVDNNLDHATGCRTVVLSTESEAYRNRSVAISAQRHPTVDNARNGRPIGVIPASGTRDLSG</sequence>